<comment type="caution">
    <text evidence="2">The sequence shown here is derived from an EMBL/GenBank/DDBJ whole genome shotgun (WGS) entry which is preliminary data.</text>
</comment>
<name>A0AA42AWM5_PAPNU</name>
<dbReference type="SUPFAM" id="SSF53686">
    <property type="entry name" value="Tryptophan synthase beta subunit-like PLP-dependent enzymes"/>
    <property type="match status" value="1"/>
</dbReference>
<evidence type="ECO:0000313" key="3">
    <source>
        <dbReference type="Proteomes" id="UP001177140"/>
    </source>
</evidence>
<dbReference type="InterPro" id="IPR050214">
    <property type="entry name" value="Cys_Synth/Cystath_Beta-Synth"/>
</dbReference>
<dbReference type="AlphaFoldDB" id="A0AA42AWM5"/>
<feature type="non-terminal residue" evidence="2">
    <location>
        <position position="1"/>
    </location>
</feature>
<dbReference type="Gene3D" id="3.40.50.1100">
    <property type="match status" value="2"/>
</dbReference>
<feature type="non-terminal residue" evidence="2">
    <location>
        <position position="128"/>
    </location>
</feature>
<dbReference type="Proteomes" id="UP001177140">
    <property type="component" value="Unassembled WGS sequence"/>
</dbReference>
<feature type="domain" description="Tryptophan synthase beta chain-like PALP" evidence="1">
    <location>
        <begin position="3"/>
        <end position="127"/>
    </location>
</feature>
<dbReference type="EMBL" id="JAJJMA010244202">
    <property type="protein sequence ID" value="MCL7043212.1"/>
    <property type="molecule type" value="Genomic_DNA"/>
</dbReference>
<accession>A0AA42AWM5</accession>
<dbReference type="InterPro" id="IPR001926">
    <property type="entry name" value="TrpB-like_PALP"/>
</dbReference>
<protein>
    <recommendedName>
        <fullName evidence="1">Tryptophan synthase beta chain-like PALP domain-containing protein</fullName>
    </recommendedName>
</protein>
<reference evidence="2" key="1">
    <citation type="submission" date="2022-03" db="EMBL/GenBank/DDBJ databases">
        <title>A functionally conserved STORR gene fusion in Papaver species that diverged 16.8 million years ago.</title>
        <authorList>
            <person name="Catania T."/>
        </authorList>
    </citation>
    <scope>NUCLEOTIDE SEQUENCE</scope>
    <source>
        <strain evidence="2">S-191538</strain>
    </source>
</reference>
<dbReference type="InterPro" id="IPR036052">
    <property type="entry name" value="TrpB-like_PALP_sf"/>
</dbReference>
<evidence type="ECO:0000259" key="1">
    <source>
        <dbReference type="Pfam" id="PF00291"/>
    </source>
</evidence>
<keyword evidence="3" id="KW-1185">Reference proteome</keyword>
<evidence type="ECO:0000313" key="2">
    <source>
        <dbReference type="EMBL" id="MCL7043212.1"/>
    </source>
</evidence>
<gene>
    <name evidence="2" type="ORF">MKW94_007927</name>
</gene>
<dbReference type="PANTHER" id="PTHR10314">
    <property type="entry name" value="CYSTATHIONINE BETA-SYNTHASE"/>
    <property type="match status" value="1"/>
</dbReference>
<proteinExistence type="predicted"/>
<dbReference type="Pfam" id="PF00291">
    <property type="entry name" value="PALP"/>
    <property type="match status" value="1"/>
</dbReference>
<organism evidence="2 3">
    <name type="scientific">Papaver nudicaule</name>
    <name type="common">Iceland poppy</name>
    <dbReference type="NCBI Taxonomy" id="74823"/>
    <lineage>
        <taxon>Eukaryota</taxon>
        <taxon>Viridiplantae</taxon>
        <taxon>Streptophyta</taxon>
        <taxon>Embryophyta</taxon>
        <taxon>Tracheophyta</taxon>
        <taxon>Spermatophyta</taxon>
        <taxon>Magnoliopsida</taxon>
        <taxon>Ranunculales</taxon>
        <taxon>Papaveraceae</taxon>
        <taxon>Papaveroideae</taxon>
        <taxon>Papaver</taxon>
    </lineage>
</organism>
<sequence>AQILEALGATVERVRPVSITHKDHYVNIARRRAKEAKELASKRQKVDAEDLDKTNGHILQDDQNLLSVFPNDCKGGFFADQFENLANFRAHYEGTGPEIWEQTSGKLDAFVAAAGTGGTVAGVSLFLQ</sequence>